<dbReference type="InterPro" id="IPR022386">
    <property type="entry name" value="Chitin_NgcE"/>
</dbReference>
<dbReference type="Proteomes" id="UP001589890">
    <property type="component" value="Unassembled WGS sequence"/>
</dbReference>
<dbReference type="NCBIfam" id="TIGR03851">
    <property type="entry name" value="chitin_NgcE"/>
    <property type="match status" value="1"/>
</dbReference>
<comment type="similarity">
    <text evidence="2">Belongs to the bacterial solute-binding protein 1 family.</text>
</comment>
<feature type="compositionally biased region" description="Basic and acidic residues" evidence="5">
    <location>
        <begin position="447"/>
        <end position="466"/>
    </location>
</feature>
<dbReference type="PANTHER" id="PTHR43649:SF31">
    <property type="entry name" value="SN-GLYCEROL-3-PHOSPHATE-BINDING PERIPLASMIC PROTEIN UGPB"/>
    <property type="match status" value="1"/>
</dbReference>
<evidence type="ECO:0000313" key="6">
    <source>
        <dbReference type="EMBL" id="MFC0626985.1"/>
    </source>
</evidence>
<proteinExistence type="inferred from homology"/>
<keyword evidence="3" id="KW-0813">Transport</keyword>
<comment type="subcellular location">
    <subcellularLocation>
        <location evidence="1">Cell envelope</location>
    </subcellularLocation>
</comment>
<comment type="caution">
    <text evidence="6">The sequence shown here is derived from an EMBL/GenBank/DDBJ whole genome shotgun (WGS) entry which is preliminary data.</text>
</comment>
<keyword evidence="7" id="KW-1185">Reference proteome</keyword>
<dbReference type="PROSITE" id="PS51318">
    <property type="entry name" value="TAT"/>
    <property type="match status" value="1"/>
</dbReference>
<evidence type="ECO:0000256" key="2">
    <source>
        <dbReference type="ARBA" id="ARBA00008520"/>
    </source>
</evidence>
<keyword evidence="4" id="KW-0732">Signal</keyword>
<dbReference type="PANTHER" id="PTHR43649">
    <property type="entry name" value="ARABINOSE-BINDING PROTEIN-RELATED"/>
    <property type="match status" value="1"/>
</dbReference>
<evidence type="ECO:0000256" key="3">
    <source>
        <dbReference type="ARBA" id="ARBA00022448"/>
    </source>
</evidence>
<evidence type="ECO:0000256" key="5">
    <source>
        <dbReference type="SAM" id="MobiDB-lite"/>
    </source>
</evidence>
<name>A0ABV6QQS6_9ACTN</name>
<feature type="region of interest" description="Disordered" evidence="5">
    <location>
        <begin position="443"/>
        <end position="466"/>
    </location>
</feature>
<gene>
    <name evidence="6" type="primary">ngcE</name>
    <name evidence="6" type="ORF">ACFFGN_23090</name>
</gene>
<accession>A0ABV6QQS6</accession>
<evidence type="ECO:0000256" key="1">
    <source>
        <dbReference type="ARBA" id="ARBA00004196"/>
    </source>
</evidence>
<dbReference type="Pfam" id="PF01547">
    <property type="entry name" value="SBP_bac_1"/>
    <property type="match status" value="1"/>
</dbReference>
<dbReference type="InterPro" id="IPR050490">
    <property type="entry name" value="Bact_solute-bd_prot1"/>
</dbReference>
<sequence length="466" mass="49954">MSAQQPFTGRPVERRTLLRLALAGPVAGLTAAGCAKPAGDAAGAPTTAISATVRGDAPLEFFNFDGGFGKEWTNLPLDLYRQKYPQAAVKLTSGQQLPQQLQPRFVQGNPPDLIENVGLDTASLVGQNQVLELESLLGAPAWDTPGKTVAATLLPGAADAGRYDGKKFAMPYTYNLSGIWYSKPLLDKHGWQYPKTWDEMIALCARIKAAGLAPWTYQGKFPGYLTVPLLMSALKAAGPQVAVAVDNLEPNAWRHEALVEAATRYHEVAAKGYLLDGTTGLSHTQAQTYWAQGKAVFIPCGSWLENELGAVVPKDFGMTAAPAQGLSAADKLPFEAISGGPGGELLVAAKAKNPQGALELLRIILSKQSMQNFTRLTKSLTVVSGAADGLDLSPALTSMRQVINAAGSHVYPDWSFRTWYKKLLKASDDATGALMARELTPQQWSKRMQDAADRTAKDASVKKFSR</sequence>
<dbReference type="Gene3D" id="3.40.190.10">
    <property type="entry name" value="Periplasmic binding protein-like II"/>
    <property type="match status" value="2"/>
</dbReference>
<reference evidence="6 7" key="1">
    <citation type="submission" date="2024-09" db="EMBL/GenBank/DDBJ databases">
        <authorList>
            <person name="Sun Q."/>
            <person name="Mori K."/>
        </authorList>
    </citation>
    <scope>NUCLEOTIDE SEQUENCE [LARGE SCALE GENOMIC DNA]</scope>
    <source>
        <strain evidence="6 7">CGMCC 1.15906</strain>
    </source>
</reference>
<protein>
    <submittedName>
        <fullName evidence="6">N-acetylglucosamine/diacetylchitobiose ABC transporter substrate-binding protein</fullName>
    </submittedName>
</protein>
<dbReference type="InterPro" id="IPR006311">
    <property type="entry name" value="TAT_signal"/>
</dbReference>
<organism evidence="6 7">
    <name type="scientific">Kribbella deserti</name>
    <dbReference type="NCBI Taxonomy" id="1926257"/>
    <lineage>
        <taxon>Bacteria</taxon>
        <taxon>Bacillati</taxon>
        <taxon>Actinomycetota</taxon>
        <taxon>Actinomycetes</taxon>
        <taxon>Propionibacteriales</taxon>
        <taxon>Kribbellaceae</taxon>
        <taxon>Kribbella</taxon>
    </lineage>
</organism>
<dbReference type="EMBL" id="JBHLTC010000030">
    <property type="protein sequence ID" value="MFC0626985.1"/>
    <property type="molecule type" value="Genomic_DNA"/>
</dbReference>
<evidence type="ECO:0000256" key="4">
    <source>
        <dbReference type="ARBA" id="ARBA00022729"/>
    </source>
</evidence>
<evidence type="ECO:0000313" key="7">
    <source>
        <dbReference type="Proteomes" id="UP001589890"/>
    </source>
</evidence>
<dbReference type="InterPro" id="IPR006059">
    <property type="entry name" value="SBP"/>
</dbReference>
<dbReference type="SUPFAM" id="SSF53850">
    <property type="entry name" value="Periplasmic binding protein-like II"/>
    <property type="match status" value="1"/>
</dbReference>
<dbReference type="RefSeq" id="WP_380051168.1">
    <property type="nucleotide sequence ID" value="NZ_JBHLTC010000030.1"/>
</dbReference>